<sequence>MSKEFCVSVLYGSDQVRKFYNGEIFNENEINNYIKFYSFKTEKELRAFILGLKEANGWLDLIYLEGVQPKSLLQIDIRHENYI</sequence>
<keyword evidence="2" id="KW-1185">Reference proteome</keyword>
<evidence type="ECO:0000313" key="2">
    <source>
        <dbReference type="Proteomes" id="UP001073122"/>
    </source>
</evidence>
<dbReference type="RefSeq" id="WP_267266200.1">
    <property type="nucleotide sequence ID" value="NZ_JAOVZW010000015.1"/>
</dbReference>
<accession>A0ABT3XS14</accession>
<comment type="caution">
    <text evidence="1">The sequence shown here is derived from an EMBL/GenBank/DDBJ whole genome shotgun (WGS) entry which is preliminary data.</text>
</comment>
<dbReference type="Proteomes" id="UP001073122">
    <property type="component" value="Unassembled WGS sequence"/>
</dbReference>
<proteinExistence type="predicted"/>
<organism evidence="1 2">
    <name type="scientific">Chryseobacterium formosus</name>
    <dbReference type="NCBI Taxonomy" id="1537363"/>
    <lineage>
        <taxon>Bacteria</taxon>
        <taxon>Pseudomonadati</taxon>
        <taxon>Bacteroidota</taxon>
        <taxon>Flavobacteriia</taxon>
        <taxon>Flavobacteriales</taxon>
        <taxon>Weeksellaceae</taxon>
        <taxon>Chryseobacterium group</taxon>
        <taxon>Chryseobacterium</taxon>
    </lineage>
</organism>
<evidence type="ECO:0000313" key="1">
    <source>
        <dbReference type="EMBL" id="MCX8524917.1"/>
    </source>
</evidence>
<gene>
    <name evidence="1" type="ORF">OF897_13440</name>
</gene>
<name>A0ABT3XS14_9FLAO</name>
<reference evidence="1" key="1">
    <citation type="submission" date="2022-10" db="EMBL/GenBank/DDBJ databases">
        <title>Chryseobacterium sp. nov., a novel bacterial species.</title>
        <authorList>
            <person name="Cao Y."/>
        </authorList>
    </citation>
    <scope>NUCLEOTIDE SEQUENCE</scope>
    <source>
        <strain evidence="1">CCTCC AB2015118</strain>
    </source>
</reference>
<dbReference type="EMBL" id="JAOVZW010000015">
    <property type="protein sequence ID" value="MCX8524917.1"/>
    <property type="molecule type" value="Genomic_DNA"/>
</dbReference>
<protein>
    <submittedName>
        <fullName evidence="1">Uncharacterized protein</fullName>
    </submittedName>
</protein>